<dbReference type="Gene3D" id="3.40.50.1000">
    <property type="entry name" value="HAD superfamily/HAD-like"/>
    <property type="match status" value="1"/>
</dbReference>
<dbReference type="InterPro" id="IPR044651">
    <property type="entry name" value="OTSB-like"/>
</dbReference>
<dbReference type="Pfam" id="PF02358">
    <property type="entry name" value="Trehalose_PPase"/>
    <property type="match status" value="1"/>
</dbReference>
<organism evidence="7 8">
    <name type="scientific">Curtobacterium herbarum</name>
    <dbReference type="NCBI Taxonomy" id="150122"/>
    <lineage>
        <taxon>Bacteria</taxon>
        <taxon>Bacillati</taxon>
        <taxon>Actinomycetota</taxon>
        <taxon>Actinomycetes</taxon>
        <taxon>Micrococcales</taxon>
        <taxon>Microbacteriaceae</taxon>
        <taxon>Curtobacterium</taxon>
    </lineage>
</organism>
<sequence length="259" mass="27068">MPDQTTDSGLVPALETLAAAPRLLVALDFDGTLAPFADDPSQVGALPGSWAAVLTLQRARDTEVVLVSGRPLGSLAEVSHAPEGMALIGSHGVEWRVDGHDADALTPDETARVARIGAALDEVGDRHPGVVIEHKPAGHGVHTRRVGAEEAAATNAEASRAAHDADPDVLERGGKDILEFAVRHVTKGDAIERLRALRGADAVFFAGDDVTDEDAFRVLHDGDVGVKVGEGDTLATHRVADPGALTDVLKQLARARATR</sequence>
<dbReference type="PANTHER" id="PTHR43768:SF3">
    <property type="entry name" value="TREHALOSE 6-PHOSPHATE PHOSPHATASE"/>
    <property type="match status" value="1"/>
</dbReference>
<dbReference type="NCBIfam" id="TIGR01484">
    <property type="entry name" value="HAD-SF-IIB"/>
    <property type="match status" value="1"/>
</dbReference>
<accession>A0ABN1ZH33</accession>
<comment type="cofactor">
    <cofactor evidence="6">
        <name>Mg(2+)</name>
        <dbReference type="ChEBI" id="CHEBI:18420"/>
    </cofactor>
</comment>
<dbReference type="PANTHER" id="PTHR43768">
    <property type="entry name" value="TREHALOSE 6-PHOSPHATE PHOSPHATASE"/>
    <property type="match status" value="1"/>
</dbReference>
<keyword evidence="4 6" id="KW-0378">Hydrolase</keyword>
<dbReference type="EMBL" id="BAAAJX010000017">
    <property type="protein sequence ID" value="GAA1494879.1"/>
    <property type="molecule type" value="Genomic_DNA"/>
</dbReference>
<protein>
    <recommendedName>
        <fullName evidence="6">Trehalose 6-phosphate phosphatase</fullName>
        <ecNumber evidence="6">3.1.3.12</ecNumber>
    </recommendedName>
</protein>
<evidence type="ECO:0000256" key="6">
    <source>
        <dbReference type="RuleBase" id="RU361117"/>
    </source>
</evidence>
<name>A0ABN1ZH33_9MICO</name>
<evidence type="ECO:0000313" key="8">
    <source>
        <dbReference type="Proteomes" id="UP001501742"/>
    </source>
</evidence>
<evidence type="ECO:0000256" key="4">
    <source>
        <dbReference type="ARBA" id="ARBA00022801"/>
    </source>
</evidence>
<dbReference type="InterPro" id="IPR006379">
    <property type="entry name" value="HAD-SF_hydro_IIB"/>
</dbReference>
<comment type="function">
    <text evidence="5 6">Removes the phosphate from trehalose 6-phosphate to produce free trehalose.</text>
</comment>
<keyword evidence="6" id="KW-0460">Magnesium</keyword>
<dbReference type="EC" id="3.1.3.12" evidence="6"/>
<evidence type="ECO:0000313" key="7">
    <source>
        <dbReference type="EMBL" id="GAA1494879.1"/>
    </source>
</evidence>
<evidence type="ECO:0000256" key="5">
    <source>
        <dbReference type="ARBA" id="ARBA00024179"/>
    </source>
</evidence>
<keyword evidence="8" id="KW-1185">Reference proteome</keyword>
<dbReference type="RefSeq" id="WP_204607545.1">
    <property type="nucleotide sequence ID" value="NZ_BAAAJX010000017.1"/>
</dbReference>
<comment type="pathway">
    <text evidence="2 6">Glycan biosynthesis; trehalose biosynthesis.</text>
</comment>
<evidence type="ECO:0000256" key="3">
    <source>
        <dbReference type="ARBA" id="ARBA00008770"/>
    </source>
</evidence>
<dbReference type="Proteomes" id="UP001501742">
    <property type="component" value="Unassembled WGS sequence"/>
</dbReference>
<comment type="caution">
    <text evidence="7">The sequence shown here is derived from an EMBL/GenBank/DDBJ whole genome shotgun (WGS) entry which is preliminary data.</text>
</comment>
<comment type="catalytic activity">
    <reaction evidence="1 6">
        <text>alpha,alpha-trehalose 6-phosphate + H2O = alpha,alpha-trehalose + phosphate</text>
        <dbReference type="Rhea" id="RHEA:23420"/>
        <dbReference type="ChEBI" id="CHEBI:15377"/>
        <dbReference type="ChEBI" id="CHEBI:16551"/>
        <dbReference type="ChEBI" id="CHEBI:43474"/>
        <dbReference type="ChEBI" id="CHEBI:58429"/>
        <dbReference type="EC" id="3.1.3.12"/>
    </reaction>
</comment>
<dbReference type="Gene3D" id="3.30.70.1020">
    <property type="entry name" value="Trehalose-6-phosphate phosphatase related protein, domain 2"/>
    <property type="match status" value="1"/>
</dbReference>
<reference evidence="7 8" key="1">
    <citation type="journal article" date="2019" name="Int. J. Syst. Evol. Microbiol.">
        <title>The Global Catalogue of Microorganisms (GCM) 10K type strain sequencing project: providing services to taxonomists for standard genome sequencing and annotation.</title>
        <authorList>
            <consortium name="The Broad Institute Genomics Platform"/>
            <consortium name="The Broad Institute Genome Sequencing Center for Infectious Disease"/>
            <person name="Wu L."/>
            <person name="Ma J."/>
        </authorList>
    </citation>
    <scope>NUCLEOTIDE SEQUENCE [LARGE SCALE GENOMIC DNA]</scope>
    <source>
        <strain evidence="7 8">JCM 12140</strain>
    </source>
</reference>
<keyword evidence="6" id="KW-0479">Metal-binding</keyword>
<evidence type="ECO:0000256" key="1">
    <source>
        <dbReference type="ARBA" id="ARBA00000500"/>
    </source>
</evidence>
<proteinExistence type="inferred from homology"/>
<evidence type="ECO:0000256" key="2">
    <source>
        <dbReference type="ARBA" id="ARBA00005199"/>
    </source>
</evidence>
<gene>
    <name evidence="7" type="primary">otsB</name>
    <name evidence="7" type="ORF">GCM10009627_32250</name>
</gene>
<dbReference type="InterPro" id="IPR003337">
    <property type="entry name" value="Trehalose_PPase"/>
</dbReference>
<comment type="similarity">
    <text evidence="3 6">Belongs to the trehalose phosphatase family.</text>
</comment>
<dbReference type="SUPFAM" id="SSF56784">
    <property type="entry name" value="HAD-like"/>
    <property type="match status" value="1"/>
</dbReference>
<dbReference type="InterPro" id="IPR023214">
    <property type="entry name" value="HAD_sf"/>
</dbReference>
<dbReference type="InterPro" id="IPR036412">
    <property type="entry name" value="HAD-like_sf"/>
</dbReference>
<dbReference type="NCBIfam" id="TIGR00685">
    <property type="entry name" value="T6PP"/>
    <property type="match status" value="1"/>
</dbReference>